<keyword evidence="1" id="KW-1133">Transmembrane helix</keyword>
<keyword evidence="1 2" id="KW-0812">Transmembrane</keyword>
<dbReference type="Proteomes" id="UP000030108">
    <property type="component" value="Unassembled WGS sequence"/>
</dbReference>
<dbReference type="AlphaFoldDB" id="X8JPS3"/>
<evidence type="ECO:0000313" key="2">
    <source>
        <dbReference type="EMBL" id="EUC65970.1"/>
    </source>
</evidence>
<feature type="transmembrane region" description="Helical" evidence="1">
    <location>
        <begin position="234"/>
        <end position="257"/>
    </location>
</feature>
<feature type="transmembrane region" description="Helical" evidence="1">
    <location>
        <begin position="90"/>
        <end position="108"/>
    </location>
</feature>
<organism evidence="2 3">
    <name type="scientific">Rhizoctonia solani AG-3 Rhs1AP</name>
    <dbReference type="NCBI Taxonomy" id="1086054"/>
    <lineage>
        <taxon>Eukaryota</taxon>
        <taxon>Fungi</taxon>
        <taxon>Dikarya</taxon>
        <taxon>Basidiomycota</taxon>
        <taxon>Agaricomycotina</taxon>
        <taxon>Agaricomycetes</taxon>
        <taxon>Cantharellales</taxon>
        <taxon>Ceratobasidiaceae</taxon>
        <taxon>Rhizoctonia</taxon>
    </lineage>
</organism>
<reference evidence="3" key="1">
    <citation type="journal article" date="2014" name="Genome Announc.">
        <title>Draft genome sequence of the plant-pathogenic soil fungus Rhizoctonia solani anastomosis group 3 strain Rhs1AP.</title>
        <authorList>
            <person name="Cubeta M.A."/>
            <person name="Thomas E."/>
            <person name="Dean R.A."/>
            <person name="Jabaji S."/>
            <person name="Neate S.M."/>
            <person name="Tavantzis S."/>
            <person name="Toda T."/>
            <person name="Vilgalys R."/>
            <person name="Bharathan N."/>
            <person name="Fedorova-Abrams N."/>
            <person name="Pakala S.B."/>
            <person name="Pakala S.M."/>
            <person name="Zafar N."/>
            <person name="Joardar V."/>
            <person name="Losada L."/>
            <person name="Nierman W.C."/>
        </authorList>
    </citation>
    <scope>NUCLEOTIDE SEQUENCE [LARGE SCALE GENOMIC DNA]</scope>
    <source>
        <strain evidence="3">AG-3</strain>
    </source>
</reference>
<proteinExistence type="predicted"/>
<feature type="transmembrane region" description="Helical" evidence="1">
    <location>
        <begin position="170"/>
        <end position="192"/>
    </location>
</feature>
<dbReference type="OrthoDB" id="3217040at2759"/>
<evidence type="ECO:0000313" key="3">
    <source>
        <dbReference type="Proteomes" id="UP000030108"/>
    </source>
</evidence>
<feature type="transmembrane region" description="Helical" evidence="1">
    <location>
        <begin position="129"/>
        <end position="150"/>
    </location>
</feature>
<comment type="caution">
    <text evidence="2">The sequence shown here is derived from an EMBL/GenBank/DDBJ whole genome shotgun (WGS) entry which is preliminary data.</text>
</comment>
<feature type="transmembrane region" description="Helical" evidence="1">
    <location>
        <begin position="12"/>
        <end position="35"/>
    </location>
</feature>
<protein>
    <submittedName>
        <fullName evidence="2">Transmembrane protein, putative</fullName>
    </submittedName>
</protein>
<dbReference type="PANTHER" id="PTHR38848:SF3">
    <property type="entry name" value="G-PROTEIN COUPLED RECEPTORS FAMILY 3 PROFILE DOMAIN-CONTAINING PROTEIN"/>
    <property type="match status" value="1"/>
</dbReference>
<keyword evidence="1" id="KW-0472">Membrane</keyword>
<feature type="transmembrane region" description="Helical" evidence="1">
    <location>
        <begin position="204"/>
        <end position="228"/>
    </location>
</feature>
<dbReference type="EMBL" id="JATN01000310">
    <property type="protein sequence ID" value="EUC65970.1"/>
    <property type="molecule type" value="Genomic_DNA"/>
</dbReference>
<evidence type="ECO:0000256" key="1">
    <source>
        <dbReference type="SAM" id="Phobius"/>
    </source>
</evidence>
<name>X8JPS3_9AGAM</name>
<feature type="transmembrane region" description="Helical" evidence="1">
    <location>
        <begin position="56"/>
        <end position="78"/>
    </location>
</feature>
<gene>
    <name evidence="2" type="ORF">RSOL_504180</name>
</gene>
<sequence length="412" mass="45219">MGVSLPSEPSGLMLNLSTLVYLLGVTIVTWCITRSCERYPIYSRKCWVTTMPWSRIWLLSTLVVSWLYLVLTGMLLFGAPSKHNLDRCNLATLACVLVYGTSKGFIYLCLIERVHAVWGNGRRRIHSPVYLTCMASLLPLGGIVGVMLAQGVRFLHNGYCIIGMSRLSSILIMSYDTFTNFLLTFIFVARLVRSTIRSTRLRTIAVRAAVASFVGLLIEIINGFILFALDGKEMIWVCLGACAADIVANAMLLYWAMNGPSSSDSSKNRTHSVHFSTIQRTNPLRGEAGDSTRSTTEEGVAQNNSVFLTVLRGQASPTNRQDDVFSEDMSIMSSEYVPTLEKLKPILRSSSQALCVDQQLWGIGIYRCSTCGIVESKGPANSVMGQAPGKGSSVCEATNTSVGASRVRRWST</sequence>
<accession>X8JPS3</accession>
<dbReference type="PANTHER" id="PTHR38848">
    <property type="entry name" value="G-PROTEIN COUPLED RECEPTORS FAMILY 3 PROFILE DOMAIN-CONTAINING PROTEIN"/>
    <property type="match status" value="1"/>
</dbReference>